<evidence type="ECO:0000256" key="8">
    <source>
        <dbReference type="PIRSR" id="PIRSR028774-2"/>
    </source>
</evidence>
<feature type="active site" description="Proton acceptor" evidence="6 7">
    <location>
        <position position="309"/>
    </location>
</feature>
<name>A0A557QT16_9RHOO</name>
<feature type="binding site" evidence="6 8">
    <location>
        <begin position="225"/>
        <end position="228"/>
    </location>
    <ligand>
        <name>S-adenosyl-L-methionine</name>
        <dbReference type="ChEBI" id="CHEBI:59789"/>
    </ligand>
</feature>
<dbReference type="NCBIfam" id="NF008734">
    <property type="entry name" value="PRK11760.1"/>
    <property type="match status" value="1"/>
</dbReference>
<dbReference type="InterPro" id="IPR011224">
    <property type="entry name" value="rRNA_MeTrfase_M"/>
</dbReference>
<feature type="binding site" evidence="6 8">
    <location>
        <position position="244"/>
    </location>
    <ligand>
        <name>S-adenosyl-L-methionine</name>
        <dbReference type="ChEBI" id="CHEBI:59789"/>
    </ligand>
</feature>
<evidence type="ECO:0000256" key="2">
    <source>
        <dbReference type="ARBA" id="ARBA00022552"/>
    </source>
</evidence>
<organism evidence="12 13">
    <name type="scientific">Denitromonas halophila</name>
    <dbReference type="NCBI Taxonomy" id="1629404"/>
    <lineage>
        <taxon>Bacteria</taxon>
        <taxon>Pseudomonadati</taxon>
        <taxon>Pseudomonadota</taxon>
        <taxon>Betaproteobacteria</taxon>
        <taxon>Rhodocyclales</taxon>
        <taxon>Zoogloeaceae</taxon>
        <taxon>Denitromonas</taxon>
    </lineage>
</organism>
<dbReference type="Gene3D" id="3.40.50.150">
    <property type="entry name" value="Vaccinia Virus protein VP39"/>
    <property type="match status" value="1"/>
</dbReference>
<sequence>MPLPIASALLVQCRPGFEKEVAAELEERATLASIPGRASAARERDGYVMFQLDEPLIWSEVQAALNWRDLIFARQAWPVIHTIEALPSRDRVTPIVEALSKAGARVSSVMYEYPDTNEGKSRSGFCKRFAGPLENGLAQAGLLRPNGRDPQLQLFFPDETQAWIGLGNAQLTNPWPQGIARLRMPSEAPSRSTLKLAEALMCLLDDKERERWLRPQGKAVDLGAAPGGWSWQLAQRGLYVTAIDNGPMDKQLLAGGMVTHIRADGFTWRPPRAVDWLVCDMVEQPSRIATLMGDWSANKRCRHAIFNLKLPMKQRYGALLKCQDIIENKLNGVPHVLRFKQLYHDREEVTGYLSRTDFR</sequence>
<gene>
    <name evidence="6 12" type="primary">rlmM</name>
    <name evidence="12" type="ORF">FHP91_11455</name>
</gene>
<evidence type="ECO:0000256" key="7">
    <source>
        <dbReference type="PIRSR" id="PIRSR028774-1"/>
    </source>
</evidence>
<keyword evidence="13" id="KW-1185">Reference proteome</keyword>
<evidence type="ECO:0000259" key="10">
    <source>
        <dbReference type="Pfam" id="PF18125"/>
    </source>
</evidence>
<dbReference type="GO" id="GO:0032259">
    <property type="term" value="P:methylation"/>
    <property type="evidence" value="ECO:0007669"/>
    <property type="project" value="UniProtKB-KW"/>
</dbReference>
<evidence type="ECO:0000313" key="13">
    <source>
        <dbReference type="Proteomes" id="UP000319502"/>
    </source>
</evidence>
<dbReference type="InterPro" id="IPR002877">
    <property type="entry name" value="RNA_MeTrfase_FtsJ_dom"/>
</dbReference>
<evidence type="ECO:0000259" key="9">
    <source>
        <dbReference type="Pfam" id="PF01728"/>
    </source>
</evidence>
<reference evidence="12 13" key="1">
    <citation type="submission" date="2019-07" db="EMBL/GenBank/DDBJ databases">
        <title>The pathways for chlorine oxyanion respiration interact through the shared metabolite chlorate.</title>
        <authorList>
            <person name="Barnum T.P."/>
            <person name="Cheng Y."/>
            <person name="Hill K.A."/>
            <person name="Lucas L.N."/>
            <person name="Carlson H.K."/>
            <person name="Coates J.D."/>
        </authorList>
    </citation>
    <scope>NUCLEOTIDE SEQUENCE [LARGE SCALE GENOMIC DNA]</scope>
    <source>
        <strain evidence="12 13">SFB-3</strain>
    </source>
</reference>
<dbReference type="RefSeq" id="WP_144309734.1">
    <property type="nucleotide sequence ID" value="NZ_VMNK01000009.1"/>
</dbReference>
<dbReference type="PIRSF" id="PIRSF028774">
    <property type="entry name" value="UCP028774"/>
    <property type="match status" value="1"/>
</dbReference>
<feature type="binding site" evidence="6 8">
    <location>
        <position position="280"/>
    </location>
    <ligand>
        <name>S-adenosyl-L-methionine</name>
        <dbReference type="ChEBI" id="CHEBI:59789"/>
    </ligand>
</feature>
<accession>A0A557QT16</accession>
<dbReference type="Gene3D" id="3.30.2300.20">
    <property type="match status" value="1"/>
</dbReference>
<dbReference type="SUPFAM" id="SSF53335">
    <property type="entry name" value="S-adenosyl-L-methionine-dependent methyltransferases"/>
    <property type="match status" value="1"/>
</dbReference>
<dbReference type="PANTHER" id="PTHR37524:SF2">
    <property type="entry name" value="RIBOSOMAL RNA METHYLTRANSFERASE FTSJ DOMAIN-CONTAINING PROTEIN"/>
    <property type="match status" value="1"/>
</dbReference>
<dbReference type="Pfam" id="PF21239">
    <property type="entry name" value="RLMM_N"/>
    <property type="match status" value="1"/>
</dbReference>
<keyword evidence="1 6" id="KW-0963">Cytoplasm</keyword>
<keyword evidence="5 6" id="KW-0949">S-adenosyl-L-methionine</keyword>
<proteinExistence type="inferred from homology"/>
<dbReference type="GO" id="GO:0005737">
    <property type="term" value="C:cytoplasm"/>
    <property type="evidence" value="ECO:0007669"/>
    <property type="project" value="UniProtKB-SubCell"/>
</dbReference>
<keyword evidence="4 6" id="KW-0808">Transferase</keyword>
<evidence type="ECO:0000256" key="6">
    <source>
        <dbReference type="HAMAP-Rule" id="MF_01551"/>
    </source>
</evidence>
<dbReference type="Pfam" id="PF18125">
    <property type="entry name" value="RlmM_FDX"/>
    <property type="match status" value="1"/>
</dbReference>
<feature type="domain" description="Ribosomal RNA methyltransferase FtsJ" evidence="9">
    <location>
        <begin position="190"/>
        <end position="283"/>
    </location>
</feature>
<evidence type="ECO:0000256" key="3">
    <source>
        <dbReference type="ARBA" id="ARBA00022603"/>
    </source>
</evidence>
<dbReference type="OrthoDB" id="154490at2"/>
<evidence type="ECO:0000256" key="5">
    <source>
        <dbReference type="ARBA" id="ARBA00022691"/>
    </source>
</evidence>
<protein>
    <recommendedName>
        <fullName evidence="6">Ribosomal RNA large subunit methyltransferase M</fullName>
        <ecNumber evidence="6">2.1.1.186</ecNumber>
    </recommendedName>
    <alternativeName>
        <fullName evidence="6">23S rRNA (cytidine2498-2'-O)-methyltransferase</fullName>
    </alternativeName>
    <alternativeName>
        <fullName evidence="6">23S rRNA 2'-O-ribose methyltransferase RlmM</fullName>
    </alternativeName>
</protein>
<dbReference type="InterPro" id="IPR029063">
    <property type="entry name" value="SAM-dependent_MTases_sf"/>
</dbReference>
<feature type="binding site" evidence="6 8">
    <location>
        <position position="264"/>
    </location>
    <ligand>
        <name>S-adenosyl-L-methionine</name>
        <dbReference type="ChEBI" id="CHEBI:59789"/>
    </ligand>
</feature>
<evidence type="ECO:0000256" key="4">
    <source>
        <dbReference type="ARBA" id="ARBA00022679"/>
    </source>
</evidence>
<dbReference type="GO" id="GO:0006364">
    <property type="term" value="P:rRNA processing"/>
    <property type="evidence" value="ECO:0007669"/>
    <property type="project" value="UniProtKB-UniRule"/>
</dbReference>
<feature type="domain" description="Ribosomal RNA large subunit methyltransferase M THUMP-like" evidence="11">
    <location>
        <begin position="90"/>
        <end position="166"/>
    </location>
</feature>
<dbReference type="EMBL" id="VMNK01000009">
    <property type="protein sequence ID" value="TVO56052.1"/>
    <property type="molecule type" value="Genomic_DNA"/>
</dbReference>
<comment type="similarity">
    <text evidence="6">Belongs to the class I-like SAM-binding methyltransferase superfamily. RNA methyltransferase RlmE family. RlmM subfamily.</text>
</comment>
<keyword evidence="2 6" id="KW-0698">rRNA processing</keyword>
<feature type="domain" description="RlmM ferredoxin-like" evidence="10">
    <location>
        <begin position="8"/>
        <end position="76"/>
    </location>
</feature>
<feature type="binding site" evidence="6 8">
    <location>
        <position position="192"/>
    </location>
    <ligand>
        <name>S-adenosyl-L-methionine</name>
        <dbReference type="ChEBI" id="CHEBI:59789"/>
    </ligand>
</feature>
<evidence type="ECO:0000256" key="1">
    <source>
        <dbReference type="ARBA" id="ARBA00022490"/>
    </source>
</evidence>
<dbReference type="Pfam" id="PF01728">
    <property type="entry name" value="FtsJ"/>
    <property type="match status" value="1"/>
</dbReference>
<evidence type="ECO:0000313" key="12">
    <source>
        <dbReference type="EMBL" id="TVO56052.1"/>
    </source>
</evidence>
<comment type="function">
    <text evidence="6">Catalyzes the 2'-O-methylation at nucleotide C2498 in 23S rRNA.</text>
</comment>
<dbReference type="Gene3D" id="3.30.70.2810">
    <property type="match status" value="1"/>
</dbReference>
<keyword evidence="3 6" id="KW-0489">Methyltransferase</keyword>
<comment type="subunit">
    <text evidence="6">Monomer.</text>
</comment>
<dbReference type="InterPro" id="IPR040739">
    <property type="entry name" value="RlmM_FDX"/>
</dbReference>
<dbReference type="Proteomes" id="UP000319502">
    <property type="component" value="Unassembled WGS sequence"/>
</dbReference>
<evidence type="ECO:0000259" key="11">
    <source>
        <dbReference type="Pfam" id="PF21239"/>
    </source>
</evidence>
<dbReference type="GO" id="GO:0008757">
    <property type="term" value="F:S-adenosylmethionine-dependent methyltransferase activity"/>
    <property type="evidence" value="ECO:0007669"/>
    <property type="project" value="UniProtKB-UniRule"/>
</dbReference>
<dbReference type="PANTHER" id="PTHR37524">
    <property type="entry name" value="RIBOSOMAL RNA LARGE SUBUNIT METHYLTRANSFERASE M"/>
    <property type="match status" value="1"/>
</dbReference>
<dbReference type="InterPro" id="IPR048646">
    <property type="entry name" value="RlmM_THUMP-like"/>
</dbReference>
<comment type="caution">
    <text evidence="12">The sequence shown here is derived from an EMBL/GenBank/DDBJ whole genome shotgun (WGS) entry which is preliminary data.</text>
</comment>
<comment type="catalytic activity">
    <reaction evidence="6">
        <text>cytidine(2498) in 23S rRNA + S-adenosyl-L-methionine = 2'-O-methylcytidine(2498) in 23S rRNA + S-adenosyl-L-homocysteine + H(+)</text>
        <dbReference type="Rhea" id="RHEA:42788"/>
        <dbReference type="Rhea" id="RHEA-COMP:10244"/>
        <dbReference type="Rhea" id="RHEA-COMP:10245"/>
        <dbReference type="ChEBI" id="CHEBI:15378"/>
        <dbReference type="ChEBI" id="CHEBI:57856"/>
        <dbReference type="ChEBI" id="CHEBI:59789"/>
        <dbReference type="ChEBI" id="CHEBI:74495"/>
        <dbReference type="ChEBI" id="CHEBI:82748"/>
        <dbReference type="EC" id="2.1.1.186"/>
    </reaction>
</comment>
<dbReference type="AlphaFoldDB" id="A0A557QT16"/>
<dbReference type="HAMAP" id="MF_01551">
    <property type="entry name" value="23SrRNA_methyltr_M"/>
    <property type="match status" value="1"/>
</dbReference>
<comment type="subcellular location">
    <subcellularLocation>
        <location evidence="6">Cytoplasm</location>
    </subcellularLocation>
</comment>
<dbReference type="EC" id="2.1.1.186" evidence="6"/>